<evidence type="ECO:0000313" key="3">
    <source>
        <dbReference type="Proteomes" id="UP000054144"/>
    </source>
</evidence>
<gene>
    <name evidence="2" type="ORF">FISHEDRAFT_49554</name>
</gene>
<feature type="non-terminal residue" evidence="2">
    <location>
        <position position="1"/>
    </location>
</feature>
<proteinExistence type="predicted"/>
<feature type="region of interest" description="Disordered" evidence="1">
    <location>
        <begin position="115"/>
        <end position="147"/>
    </location>
</feature>
<sequence>ELDFNIIMYTAIEMTKPKTRREAVTDFLVVRTTQDWIDIREDILLKVMKKLDYVTVPTCFQFEYTIPRVQSTPLPLSDKSDYDHLLTLGKPGTKKNIKLVYTEKKEHPAITLPSEQVGDLGNMTESPQRALGTPKPPVKKSRAPRESDIPASEIRLAQVIDKLRDTWICKNVGCKSDHCYIDAEGGHFACSHSAFDVWGRAVLSGDATEKLPPNIAPFDVIHPSVLANKSPLLAARMKVNIDKAGKAAAVPSSTPMPRASTPPVPALIPTHAPNATDDNSVIPRGLGEGPWMTLDLFATYYLPDSPALVDRLKAEKITGTQAFRYMTVSHLREMGLVFGEIVDVWDAIERWAKS</sequence>
<dbReference type="AlphaFoldDB" id="A0A0D7A3G4"/>
<dbReference type="OrthoDB" id="3063862at2759"/>
<evidence type="ECO:0000313" key="2">
    <source>
        <dbReference type="EMBL" id="KIY45333.1"/>
    </source>
</evidence>
<accession>A0A0D7A3G4</accession>
<dbReference type="Proteomes" id="UP000054144">
    <property type="component" value="Unassembled WGS sequence"/>
</dbReference>
<protein>
    <submittedName>
        <fullName evidence="2">Uncharacterized protein</fullName>
    </submittedName>
</protein>
<reference evidence="2 3" key="1">
    <citation type="journal article" date="2015" name="Fungal Genet. Biol.">
        <title>Evolution of novel wood decay mechanisms in Agaricales revealed by the genome sequences of Fistulina hepatica and Cylindrobasidium torrendii.</title>
        <authorList>
            <person name="Floudas D."/>
            <person name="Held B.W."/>
            <person name="Riley R."/>
            <person name="Nagy L.G."/>
            <person name="Koehler G."/>
            <person name="Ransdell A.S."/>
            <person name="Younus H."/>
            <person name="Chow J."/>
            <person name="Chiniquy J."/>
            <person name="Lipzen A."/>
            <person name="Tritt A."/>
            <person name="Sun H."/>
            <person name="Haridas S."/>
            <person name="LaButti K."/>
            <person name="Ohm R.A."/>
            <person name="Kues U."/>
            <person name="Blanchette R.A."/>
            <person name="Grigoriev I.V."/>
            <person name="Minto R.E."/>
            <person name="Hibbett D.S."/>
        </authorList>
    </citation>
    <scope>NUCLEOTIDE SEQUENCE [LARGE SCALE GENOMIC DNA]</scope>
    <source>
        <strain evidence="2 3">ATCC 64428</strain>
    </source>
</reference>
<name>A0A0D7A3G4_9AGAR</name>
<evidence type="ECO:0000256" key="1">
    <source>
        <dbReference type="SAM" id="MobiDB-lite"/>
    </source>
</evidence>
<organism evidence="2 3">
    <name type="scientific">Fistulina hepatica ATCC 64428</name>
    <dbReference type="NCBI Taxonomy" id="1128425"/>
    <lineage>
        <taxon>Eukaryota</taxon>
        <taxon>Fungi</taxon>
        <taxon>Dikarya</taxon>
        <taxon>Basidiomycota</taxon>
        <taxon>Agaricomycotina</taxon>
        <taxon>Agaricomycetes</taxon>
        <taxon>Agaricomycetidae</taxon>
        <taxon>Agaricales</taxon>
        <taxon>Fistulinaceae</taxon>
        <taxon>Fistulina</taxon>
    </lineage>
</organism>
<keyword evidence="3" id="KW-1185">Reference proteome</keyword>
<dbReference type="EMBL" id="KN882053">
    <property type="protein sequence ID" value="KIY45333.1"/>
    <property type="molecule type" value="Genomic_DNA"/>
</dbReference>